<dbReference type="GO" id="GO:0005634">
    <property type="term" value="C:nucleus"/>
    <property type="evidence" value="ECO:0007669"/>
    <property type="project" value="TreeGrafter"/>
</dbReference>
<dbReference type="GO" id="GO:0044773">
    <property type="term" value="P:mitotic DNA damage checkpoint signaling"/>
    <property type="evidence" value="ECO:0007669"/>
    <property type="project" value="TreeGrafter"/>
</dbReference>
<dbReference type="AlphaFoldDB" id="A0A8H3A2G8"/>
<dbReference type="SUPFAM" id="SSF56112">
    <property type="entry name" value="Protein kinase-like (PK-like)"/>
    <property type="match status" value="1"/>
</dbReference>
<name>A0A8H3A2G8_9AGAM</name>
<dbReference type="InterPro" id="IPR008266">
    <property type="entry name" value="Tyr_kinase_AS"/>
</dbReference>
<dbReference type="PANTHER" id="PTHR44167:SF30">
    <property type="entry name" value="PHOSPHORYLASE KINASE"/>
    <property type="match status" value="1"/>
</dbReference>
<dbReference type="Proteomes" id="UP000663840">
    <property type="component" value="Unassembled WGS sequence"/>
</dbReference>
<evidence type="ECO:0000313" key="2">
    <source>
        <dbReference type="EMBL" id="CAE6399603.1"/>
    </source>
</evidence>
<dbReference type="GO" id="GO:0005524">
    <property type="term" value="F:ATP binding"/>
    <property type="evidence" value="ECO:0007669"/>
    <property type="project" value="InterPro"/>
</dbReference>
<dbReference type="SMART" id="SM00220">
    <property type="entry name" value="S_TKc"/>
    <property type="match status" value="1"/>
</dbReference>
<dbReference type="PROSITE" id="PS50011">
    <property type="entry name" value="PROTEIN_KINASE_DOM"/>
    <property type="match status" value="1"/>
</dbReference>
<dbReference type="InterPro" id="IPR000719">
    <property type="entry name" value="Prot_kinase_dom"/>
</dbReference>
<dbReference type="InterPro" id="IPR011009">
    <property type="entry name" value="Kinase-like_dom_sf"/>
</dbReference>
<dbReference type="Pfam" id="PF00069">
    <property type="entry name" value="Pkinase"/>
    <property type="match status" value="1"/>
</dbReference>
<feature type="domain" description="Protein kinase" evidence="1">
    <location>
        <begin position="66"/>
        <end position="346"/>
    </location>
</feature>
<comment type="caution">
    <text evidence="2">The sequence shown here is derived from an EMBL/GenBank/DDBJ whole genome shotgun (WGS) entry which is preliminary data.</text>
</comment>
<dbReference type="PANTHER" id="PTHR44167">
    <property type="entry name" value="OVARIAN-SPECIFIC SERINE/THREONINE-PROTEIN KINASE LOK-RELATED"/>
    <property type="match status" value="1"/>
</dbReference>
<organism evidence="2 3">
    <name type="scientific">Rhizoctonia solani</name>
    <dbReference type="NCBI Taxonomy" id="456999"/>
    <lineage>
        <taxon>Eukaryota</taxon>
        <taxon>Fungi</taxon>
        <taxon>Dikarya</taxon>
        <taxon>Basidiomycota</taxon>
        <taxon>Agaricomycotina</taxon>
        <taxon>Agaricomycetes</taxon>
        <taxon>Cantharellales</taxon>
        <taxon>Ceratobasidiaceae</taxon>
        <taxon>Rhizoctonia</taxon>
    </lineage>
</organism>
<gene>
    <name evidence="2" type="ORF">RDB_LOCUS35629</name>
</gene>
<sequence length="380" mass="44655">MSNLSYQALRFPDVSSLTPEELSEAEKNWVHFQPYLVSKGYQLRPRYRPGWVPSWKLSGANPYDCEDSIDSLPTRVLDAVRIKDDLRVVIKMIIPYDDDEEGEEERNILRYLSSEKCVDDPTNHAVRCLDSFSIPGVERGSFCIMPWLTAYHVHRFNNLEEIHELLVQLFEGLEFLHRNNIVHCDIAPSNIMMDVGRLHNGPFNPFIQNFASCRKYMAPLKLRRSNKSVRYYYIDFGYAKWFRYVQRNRMIKGTRARERAPEQVEGQLYDPFMVDVYQLGALIRRDLIPSYPSLRFLLPLTQSMTHHDPAKRVSLETANRLMNTHFIGMPSWRMRWPILSRNASWWELFELTVSGTMAEISFFLRQIVRLLFGNYIAALK</sequence>
<dbReference type="EMBL" id="CAJMWR010000760">
    <property type="protein sequence ID" value="CAE6399603.1"/>
    <property type="molecule type" value="Genomic_DNA"/>
</dbReference>
<dbReference type="PROSITE" id="PS00109">
    <property type="entry name" value="PROTEIN_KINASE_TYR"/>
    <property type="match status" value="1"/>
</dbReference>
<reference evidence="2" key="1">
    <citation type="submission" date="2021-01" db="EMBL/GenBank/DDBJ databases">
        <authorList>
            <person name="Kaushik A."/>
        </authorList>
    </citation>
    <scope>NUCLEOTIDE SEQUENCE</scope>
    <source>
        <strain evidence="2">AG1-1A</strain>
    </source>
</reference>
<dbReference type="Gene3D" id="3.30.200.20">
    <property type="entry name" value="Phosphorylase Kinase, domain 1"/>
    <property type="match status" value="1"/>
</dbReference>
<evidence type="ECO:0000259" key="1">
    <source>
        <dbReference type="PROSITE" id="PS50011"/>
    </source>
</evidence>
<protein>
    <recommendedName>
        <fullName evidence="1">Protein kinase domain-containing protein</fullName>
    </recommendedName>
</protein>
<evidence type="ECO:0000313" key="3">
    <source>
        <dbReference type="Proteomes" id="UP000663840"/>
    </source>
</evidence>
<proteinExistence type="predicted"/>
<dbReference type="GO" id="GO:0004674">
    <property type="term" value="F:protein serine/threonine kinase activity"/>
    <property type="evidence" value="ECO:0007669"/>
    <property type="project" value="TreeGrafter"/>
</dbReference>
<accession>A0A8H3A2G8</accession>
<dbReference type="Gene3D" id="1.10.510.10">
    <property type="entry name" value="Transferase(Phosphotransferase) domain 1"/>
    <property type="match status" value="1"/>
</dbReference>